<proteinExistence type="predicted"/>
<dbReference type="Proteomes" id="UP000257016">
    <property type="component" value="Unassembled WGS sequence"/>
</dbReference>
<evidence type="ECO:0000313" key="2">
    <source>
        <dbReference type="Proteomes" id="UP000257016"/>
    </source>
</evidence>
<organism evidence="1 2">
    <name type="scientific">Cupriavidus taiwanensis</name>
    <dbReference type="NCBI Taxonomy" id="164546"/>
    <lineage>
        <taxon>Bacteria</taxon>
        <taxon>Pseudomonadati</taxon>
        <taxon>Pseudomonadota</taxon>
        <taxon>Betaproteobacteria</taxon>
        <taxon>Burkholderiales</taxon>
        <taxon>Burkholderiaceae</taxon>
        <taxon>Cupriavidus</taxon>
    </lineage>
</organism>
<dbReference type="EMBL" id="OFSN01000010">
    <property type="protein sequence ID" value="SOY61902.1"/>
    <property type="molecule type" value="Genomic_DNA"/>
</dbReference>
<gene>
    <name evidence="1" type="ORF">CBM2586_A50199</name>
</gene>
<dbReference type="AlphaFoldDB" id="A0A976A561"/>
<evidence type="ECO:0000313" key="1">
    <source>
        <dbReference type="EMBL" id="SOY61902.1"/>
    </source>
</evidence>
<name>A0A976A561_9BURK</name>
<sequence>MRLAVCRPYRKRAGLGGVARQSP</sequence>
<comment type="caution">
    <text evidence="1">The sequence shown here is derived from an EMBL/GenBank/DDBJ whole genome shotgun (WGS) entry which is preliminary data.</text>
</comment>
<reference evidence="1 2" key="1">
    <citation type="submission" date="2018-01" db="EMBL/GenBank/DDBJ databases">
        <authorList>
            <person name="Clerissi C."/>
        </authorList>
    </citation>
    <scope>NUCLEOTIDE SEQUENCE [LARGE SCALE GENOMIC DNA]</scope>
    <source>
        <strain evidence="1">Cupriavidus taiwanensis LMG 19430</strain>
    </source>
</reference>
<accession>A0A976A561</accession>
<protein>
    <submittedName>
        <fullName evidence="1">Uncharacterized protein</fullName>
    </submittedName>
</protein>